<dbReference type="GO" id="GO:0009279">
    <property type="term" value="C:cell outer membrane"/>
    <property type="evidence" value="ECO:0007669"/>
    <property type="project" value="UniProtKB-SubCell"/>
</dbReference>
<dbReference type="PANTHER" id="PTHR36920:SF1">
    <property type="entry name" value="OUTER MEMBRANE PROTEIN W"/>
    <property type="match status" value="1"/>
</dbReference>
<organism evidence="3 4">
    <name type="scientific">Acidovorax carolinensis</name>
    <dbReference type="NCBI Taxonomy" id="553814"/>
    <lineage>
        <taxon>Bacteria</taxon>
        <taxon>Pseudomonadati</taxon>
        <taxon>Pseudomonadota</taxon>
        <taxon>Betaproteobacteria</taxon>
        <taxon>Burkholderiales</taxon>
        <taxon>Comamonadaceae</taxon>
        <taxon>Acidovorax</taxon>
    </lineage>
</organism>
<dbReference type="Proteomes" id="UP000194432">
    <property type="component" value="Chromosome 1"/>
</dbReference>
<dbReference type="Gene3D" id="2.40.160.20">
    <property type="match status" value="1"/>
</dbReference>
<accession>A0A240U2K0</accession>
<sequence>MKKNLLAVAVLCAMTSGAAFAQQAESPWLVRVRALHLDSANKDSTGLGLSVNNKTIPEVDITYFFNKNVAAELVLTVPQKHDVRSNGTNIGSLKHLPPSLLLQYHFDAPGFKPYVGAGVNYTRFSSVRFDPAVAAALNPSIDKNSFGAALQIGVDIPLTKNLSLNFDVKKVYIKTDVFSGGTKVGTFKVDPVLAGVGLGWRF</sequence>
<dbReference type="KEGG" id="acin:CBP34_10865"/>
<keyword evidence="2" id="KW-0732">Signal</keyword>
<protein>
    <recommendedName>
        <fullName evidence="5">OmpW family protein</fullName>
    </recommendedName>
</protein>
<evidence type="ECO:0000256" key="2">
    <source>
        <dbReference type="SAM" id="SignalP"/>
    </source>
</evidence>
<name>A0A240U2K0_9BURK</name>
<dbReference type="GO" id="GO:0055085">
    <property type="term" value="P:transmembrane transport"/>
    <property type="evidence" value="ECO:0007669"/>
    <property type="project" value="TreeGrafter"/>
</dbReference>
<evidence type="ECO:0008006" key="5">
    <source>
        <dbReference type="Google" id="ProtNLM"/>
    </source>
</evidence>
<dbReference type="EMBL" id="CP021361">
    <property type="protein sequence ID" value="ART52052.1"/>
    <property type="molecule type" value="Genomic_DNA"/>
</dbReference>
<dbReference type="InterPro" id="IPR005618">
    <property type="entry name" value="OMPW"/>
</dbReference>
<evidence type="ECO:0000256" key="1">
    <source>
        <dbReference type="ARBA" id="ARBA00004442"/>
    </source>
</evidence>
<dbReference type="AlphaFoldDB" id="A0A240U2K0"/>
<dbReference type="PANTHER" id="PTHR36920">
    <property type="match status" value="1"/>
</dbReference>
<gene>
    <name evidence="3" type="ORF">CBP34_10865</name>
</gene>
<evidence type="ECO:0000313" key="4">
    <source>
        <dbReference type="Proteomes" id="UP000194432"/>
    </source>
</evidence>
<feature type="signal peptide" evidence="2">
    <location>
        <begin position="1"/>
        <end position="21"/>
    </location>
</feature>
<dbReference type="InterPro" id="IPR011250">
    <property type="entry name" value="OMP/PagP_B-barrel"/>
</dbReference>
<feature type="chain" id="PRO_5013190172" description="OmpW family protein" evidence="2">
    <location>
        <begin position="22"/>
        <end position="202"/>
    </location>
</feature>
<dbReference type="RefSeq" id="WP_094098039.1">
    <property type="nucleotide sequence ID" value="NZ_CP021361.1"/>
</dbReference>
<dbReference type="Pfam" id="PF03922">
    <property type="entry name" value="OmpW"/>
    <property type="match status" value="1"/>
</dbReference>
<dbReference type="SUPFAM" id="SSF56925">
    <property type="entry name" value="OMPA-like"/>
    <property type="match status" value="1"/>
</dbReference>
<keyword evidence="4" id="KW-1185">Reference proteome</keyword>
<reference evidence="3 4" key="1">
    <citation type="submission" date="2017-05" db="EMBL/GenBank/DDBJ databases">
        <title>Polyphasic characterization of four soil-derived phenanthrene-degrading Acidovorax strains and proposal of Acidovorax phenanthrenivorans sp. nov.</title>
        <authorList>
            <person name="Singleton D.R."/>
            <person name="Lee J."/>
            <person name="Dickey A.N."/>
            <person name="Stroud A."/>
            <person name="Scholl E.H."/>
            <person name="Wright F.A."/>
            <person name="Aitken M.D."/>
        </authorList>
    </citation>
    <scope>NUCLEOTIDE SEQUENCE [LARGE SCALE GENOMIC DNA]</scope>
    <source>
        <strain evidence="3">NA3</strain>
    </source>
</reference>
<comment type="subcellular location">
    <subcellularLocation>
        <location evidence="1">Cell outer membrane</location>
    </subcellularLocation>
</comment>
<evidence type="ECO:0000313" key="3">
    <source>
        <dbReference type="EMBL" id="ART52052.1"/>
    </source>
</evidence>
<proteinExistence type="predicted"/>